<gene>
    <name evidence="13" type="primary">LOC111135959</name>
</gene>
<feature type="repeat" description="TNFR-Cys" evidence="8">
    <location>
        <begin position="99"/>
        <end position="141"/>
    </location>
</feature>
<keyword evidence="4" id="KW-0732">Signal</keyword>
<feature type="region of interest" description="Disordered" evidence="9">
    <location>
        <begin position="276"/>
        <end position="335"/>
    </location>
</feature>
<evidence type="ECO:0000256" key="7">
    <source>
        <dbReference type="ARBA" id="ARBA00023180"/>
    </source>
</evidence>
<feature type="transmembrane region" description="Helical" evidence="10">
    <location>
        <begin position="244"/>
        <end position="267"/>
    </location>
</feature>
<dbReference type="SMART" id="SM00208">
    <property type="entry name" value="TNFR"/>
    <property type="match status" value="3"/>
</dbReference>
<feature type="disulfide bond" evidence="8">
    <location>
        <begin position="204"/>
        <end position="217"/>
    </location>
</feature>
<feature type="disulfide bond" evidence="8">
    <location>
        <begin position="100"/>
        <end position="115"/>
    </location>
</feature>
<protein>
    <submittedName>
        <fullName evidence="13">Tumor necrosis factor receptor superfamily member 1B-like isoform X1</fullName>
    </submittedName>
</protein>
<organism evidence="12 13">
    <name type="scientific">Crassostrea virginica</name>
    <name type="common">Eastern oyster</name>
    <dbReference type="NCBI Taxonomy" id="6565"/>
    <lineage>
        <taxon>Eukaryota</taxon>
        <taxon>Metazoa</taxon>
        <taxon>Spiralia</taxon>
        <taxon>Lophotrochozoa</taxon>
        <taxon>Mollusca</taxon>
        <taxon>Bivalvia</taxon>
        <taxon>Autobranchia</taxon>
        <taxon>Pteriomorphia</taxon>
        <taxon>Ostreida</taxon>
        <taxon>Ostreoidea</taxon>
        <taxon>Ostreidae</taxon>
        <taxon>Crassostrea</taxon>
    </lineage>
</organism>
<feature type="disulfide bond" evidence="8">
    <location>
        <begin position="186"/>
        <end position="201"/>
    </location>
</feature>
<evidence type="ECO:0000256" key="8">
    <source>
        <dbReference type="PROSITE-ProRule" id="PRU00206"/>
    </source>
</evidence>
<dbReference type="Pfam" id="PF00020">
    <property type="entry name" value="TNFR_c6"/>
    <property type="match status" value="3"/>
</dbReference>
<keyword evidence="12" id="KW-1185">Reference proteome</keyword>
<dbReference type="OrthoDB" id="6148655at2759"/>
<feature type="repeat" description="TNFR-Cys" evidence="8">
    <location>
        <begin position="185"/>
        <end position="225"/>
    </location>
</feature>
<feature type="domain" description="TNFR-Cys" evidence="11">
    <location>
        <begin position="142"/>
        <end position="183"/>
    </location>
</feature>
<evidence type="ECO:0000259" key="11">
    <source>
        <dbReference type="PROSITE" id="PS50050"/>
    </source>
</evidence>
<evidence type="ECO:0000256" key="5">
    <source>
        <dbReference type="ARBA" id="ARBA00022737"/>
    </source>
</evidence>
<dbReference type="GO" id="GO:0005576">
    <property type="term" value="C:extracellular region"/>
    <property type="evidence" value="ECO:0007669"/>
    <property type="project" value="UniProtKB-SubCell"/>
</dbReference>
<keyword evidence="10" id="KW-1133">Transmembrane helix</keyword>
<comment type="subcellular location">
    <subcellularLocation>
        <location evidence="1">Secreted</location>
    </subcellularLocation>
</comment>
<dbReference type="Gene3D" id="2.10.50.10">
    <property type="entry name" value="Tumor Necrosis Factor Receptor, subunit A, domain 2"/>
    <property type="match status" value="2"/>
</dbReference>
<dbReference type="AlphaFoldDB" id="A0A8B8EQG6"/>
<proteinExistence type="predicted"/>
<feature type="disulfide bond" evidence="8">
    <location>
        <begin position="165"/>
        <end position="183"/>
    </location>
</feature>
<dbReference type="CDD" id="cd01670">
    <property type="entry name" value="Death"/>
    <property type="match status" value="1"/>
</dbReference>
<dbReference type="RefSeq" id="XP_022342162.1">
    <property type="nucleotide sequence ID" value="XM_022486454.1"/>
</dbReference>
<dbReference type="InterPro" id="IPR001368">
    <property type="entry name" value="TNFR/NGFR_Cys_rich_reg"/>
</dbReference>
<name>A0A8B8EQG6_CRAVI</name>
<dbReference type="GeneID" id="111135959"/>
<dbReference type="InterPro" id="IPR052459">
    <property type="entry name" value="TNFRSF_decoy_receptor"/>
</dbReference>
<evidence type="ECO:0000256" key="3">
    <source>
        <dbReference type="ARBA" id="ARBA00022703"/>
    </source>
</evidence>
<dbReference type="PROSITE" id="PS50050">
    <property type="entry name" value="TNFR_NGFR_2"/>
    <property type="match status" value="3"/>
</dbReference>
<dbReference type="SUPFAM" id="SSF57586">
    <property type="entry name" value="TNF receptor-like"/>
    <property type="match status" value="1"/>
</dbReference>
<feature type="disulfide bond" evidence="8">
    <location>
        <begin position="207"/>
        <end position="225"/>
    </location>
</feature>
<dbReference type="PANTHER" id="PTHR23097:SF181">
    <property type="entry name" value="CASPASE-8-LIKE"/>
    <property type="match status" value="1"/>
</dbReference>
<keyword evidence="3" id="KW-0053">Apoptosis</keyword>
<keyword evidence="2" id="KW-0964">Secreted</keyword>
<keyword evidence="7" id="KW-0325">Glycoprotein</keyword>
<dbReference type="GO" id="GO:0006915">
    <property type="term" value="P:apoptotic process"/>
    <property type="evidence" value="ECO:0007669"/>
    <property type="project" value="UniProtKB-KW"/>
</dbReference>
<evidence type="ECO:0000256" key="9">
    <source>
        <dbReference type="SAM" id="MobiDB-lite"/>
    </source>
</evidence>
<evidence type="ECO:0000256" key="1">
    <source>
        <dbReference type="ARBA" id="ARBA00004613"/>
    </source>
</evidence>
<dbReference type="KEGG" id="cvn:111135959"/>
<keyword evidence="10" id="KW-0472">Membrane</keyword>
<evidence type="ECO:0000256" key="10">
    <source>
        <dbReference type="SAM" id="Phobius"/>
    </source>
</evidence>
<keyword evidence="5" id="KW-0677">Repeat</keyword>
<sequence length="459" mass="51439">MTDGHNSQEYDFMSDVSFSERNDDLGLFRDVGSTAGQRRHLHHRLYVPGPELQPDLWLLFTRVLQDRGCCSGERCVPWASCLLQEADCQESNKSAKCVACPGGHYSLYRNQATSCQPCTTSCTMLYSELVKNCTAYSDIRCQCVEGFHMTYRSQNEGFCAPHTKCMPGFYVKKLGTPTNNTVCAACPSSTFQDKSNLEPQCKNCSTCSTPSAELAACSSQKDTQCDEKPVSQNDGEGGSSSTEAVVGAVVGVVLLLGVILVVVVVCHRRGHPLPCLREGQGDQSEEDMSFSNKQRPLDHEEVLLTSPPPPSENGHHQYTPVITDPKDSPKKAPSRRQLVEKAWDDLCILLQKELQIKEWRFIIRELYALINKKADMVLDEHAENHPRDVKEQIYKSLQSFGQKTDLCSFDFKEFMNILKNNSHPELAEMIEKDHRFSPLFPSDSVEGNMSEFNNVSRTQ</sequence>
<feature type="domain" description="TNFR-Cys" evidence="11">
    <location>
        <begin position="185"/>
        <end position="225"/>
    </location>
</feature>
<dbReference type="PROSITE" id="PS00652">
    <property type="entry name" value="TNFR_NGFR_1"/>
    <property type="match status" value="1"/>
</dbReference>
<evidence type="ECO:0000256" key="6">
    <source>
        <dbReference type="ARBA" id="ARBA00023157"/>
    </source>
</evidence>
<keyword evidence="6 8" id="KW-1015">Disulfide bond</keyword>
<reference evidence="13" key="1">
    <citation type="submission" date="2025-08" db="UniProtKB">
        <authorList>
            <consortium name="RefSeq"/>
        </authorList>
    </citation>
    <scope>IDENTIFICATION</scope>
    <source>
        <tissue evidence="13">Whole sample</tissue>
    </source>
</reference>
<feature type="domain" description="TNFR-Cys" evidence="11">
    <location>
        <begin position="99"/>
        <end position="141"/>
    </location>
</feature>
<dbReference type="InterPro" id="IPR011029">
    <property type="entry name" value="DEATH-like_dom_sf"/>
</dbReference>
<dbReference type="Gene3D" id="1.10.533.10">
    <property type="entry name" value="Death Domain, Fas"/>
    <property type="match status" value="1"/>
</dbReference>
<dbReference type="Proteomes" id="UP000694844">
    <property type="component" value="Chromosome 5"/>
</dbReference>
<feature type="repeat" description="TNFR-Cys" evidence="8">
    <location>
        <begin position="142"/>
        <end position="183"/>
    </location>
</feature>
<evidence type="ECO:0000256" key="2">
    <source>
        <dbReference type="ARBA" id="ARBA00022525"/>
    </source>
</evidence>
<comment type="caution">
    <text evidence="8">Lacks conserved residue(s) required for the propagation of feature annotation.</text>
</comment>
<accession>A0A8B8EQG6</accession>
<keyword evidence="10" id="KW-0812">Transmembrane</keyword>
<evidence type="ECO:0000313" key="13">
    <source>
        <dbReference type="RefSeq" id="XP_022342162.1"/>
    </source>
</evidence>
<evidence type="ECO:0000313" key="12">
    <source>
        <dbReference type="Proteomes" id="UP000694844"/>
    </source>
</evidence>
<dbReference type="PANTHER" id="PTHR23097">
    <property type="entry name" value="TUMOR NECROSIS FACTOR RECEPTOR SUPERFAMILY MEMBER"/>
    <property type="match status" value="1"/>
</dbReference>
<evidence type="ECO:0000256" key="4">
    <source>
        <dbReference type="ARBA" id="ARBA00022729"/>
    </source>
</evidence>